<dbReference type="EMBL" id="JAJJMO010000001">
    <property type="protein sequence ID" value="MCC9071952.1"/>
    <property type="molecule type" value="Genomic_DNA"/>
</dbReference>
<dbReference type="Proteomes" id="UP001430919">
    <property type="component" value="Unassembled WGS sequence"/>
</dbReference>
<comment type="caution">
    <text evidence="1">The sequence shown here is derived from an EMBL/GenBank/DDBJ whole genome shotgun (WGS) entry which is preliminary data.</text>
</comment>
<dbReference type="InterPro" id="IPR008969">
    <property type="entry name" value="CarboxyPept-like_regulatory"/>
</dbReference>
<keyword evidence="2" id="KW-1185">Reference proteome</keyword>
<reference evidence="1" key="1">
    <citation type="submission" date="2021-11" db="EMBL/GenBank/DDBJ databases">
        <title>Description of novel Flavobacterium species.</title>
        <authorList>
            <person name="Saticioglu I.B."/>
            <person name="Ay H."/>
            <person name="Altun S."/>
            <person name="Duman M."/>
        </authorList>
    </citation>
    <scope>NUCLEOTIDE SEQUENCE</scope>
    <source>
        <strain evidence="1">F-65</strain>
    </source>
</reference>
<dbReference type="SUPFAM" id="SSF56935">
    <property type="entry name" value="Porins"/>
    <property type="match status" value="1"/>
</dbReference>
<dbReference type="SUPFAM" id="SSF49464">
    <property type="entry name" value="Carboxypeptidase regulatory domain-like"/>
    <property type="match status" value="1"/>
</dbReference>
<sequence>MIHKCYQNEFYLKKAIYLLFFLLTIKLHSQNTITGKIINSKNIPVDQATVQIKNITTDHTIAFIQTDKYGFYKLEIKEKASYNIKITAFGYATLIKRIEIDKKNLNLEDIFLEENRIELKNVIIKNENKGITEIGDTLRYKVEKFMNGTEETLKDVIKKLPGLDIDQQGKIKANGKSIDKLLIDGEEFFINQQKIATENISSEMIKNIELIKNYTEFKNLKTNEKSDITAININIKEKFKNKITGNIETGLGNDSKYKLHSTLFSFRKKLLASLISDSNNTGQLSISIDDYLNFVNQKEENTNGETTFTRNDELPRFLTIGNNVQKRSSYFTGLNLKYSPIKKIQINFYSIINNTDQIEQQSITQQYFTEPNPIVNREIKSISEKSKINISHLDIAAKLNDKSLLNYKASFSGLDNNNKSEIENNSNLISNQIEFSNFDLTHQFNFNTIFKKDNGLSLNLKQNILESKNDLNINSNNEFLNLIFKDSNYEIIQKTKTHKNEIALKANYFFKLKFVNFNLFFESDTKKEFFQNNEIQFSQFDNRIDLNKKSNNAGFDTKFKLFKKTTFTSSLSYSKINYIFNDETSSKTFFAPKFTLKKEFDSNHYLKLSYSKNNNLVKVDNLIQNEIIGNYRTIFTNQDIKFDMLFPNQYIAADYYYSKNRFSLIANTSYLKSKNIISSNSISTSTLTTFSYKLAPLENRFNSLLFLEKTFSKIPFSVRGSASYSESNKDFFYNNQNQSLNSKSISGYFSILSRFKETSFQIEAGYLYVKDNYRDELSSNYLSVLNPYTELSYKFSEEFSFVTKFSYKKFMSRISSNDIYELNPKFRYVFPKSKVEISIIGYDILNIKNNQQISLSRFDNYTEENIYKTLSGYFMLNLKLKL</sequence>
<name>A0ABS8MT41_9FLAO</name>
<proteinExistence type="predicted"/>
<dbReference type="Pfam" id="PF13715">
    <property type="entry name" value="CarbopepD_reg_2"/>
    <property type="match status" value="1"/>
</dbReference>
<organism evidence="1 2">
    <name type="scientific">Flavobacterium pisciphilum</name>
    <dbReference type="NCBI Taxonomy" id="2893755"/>
    <lineage>
        <taxon>Bacteria</taxon>
        <taxon>Pseudomonadati</taxon>
        <taxon>Bacteroidota</taxon>
        <taxon>Flavobacteriia</taxon>
        <taxon>Flavobacteriales</taxon>
        <taxon>Flavobacteriaceae</taxon>
        <taxon>Flavobacterium</taxon>
    </lineage>
</organism>
<evidence type="ECO:0000313" key="2">
    <source>
        <dbReference type="Proteomes" id="UP001430919"/>
    </source>
</evidence>
<accession>A0ABS8MT41</accession>
<protein>
    <submittedName>
        <fullName evidence="1">Carboxypeptidase-like regulatory domain-containing protein</fullName>
    </submittedName>
</protein>
<evidence type="ECO:0000313" key="1">
    <source>
        <dbReference type="EMBL" id="MCC9071952.1"/>
    </source>
</evidence>
<dbReference type="Gene3D" id="2.60.40.1120">
    <property type="entry name" value="Carboxypeptidase-like, regulatory domain"/>
    <property type="match status" value="1"/>
</dbReference>
<dbReference type="RefSeq" id="WP_229988681.1">
    <property type="nucleotide sequence ID" value="NZ_JAJJMO010000001.1"/>
</dbReference>
<gene>
    <name evidence="1" type="ORF">LNQ49_10200</name>
</gene>